<reference evidence="3 4" key="1">
    <citation type="submission" date="2019-02" db="EMBL/GenBank/DDBJ databases">
        <title>Isolation and identification of novel species under the genus Muribaculum.</title>
        <authorList>
            <person name="Miyake S."/>
            <person name="Ding Y."/>
            <person name="Low A."/>
            <person name="Soh M."/>
            <person name="Seedorf H."/>
        </authorList>
    </citation>
    <scope>NUCLEOTIDE SEQUENCE [LARGE SCALE GENOMIC DNA]</scope>
    <source>
        <strain evidence="3 4">TLL-A4</strain>
    </source>
</reference>
<proteinExistence type="predicted"/>
<keyword evidence="1" id="KW-0802">TPR repeat</keyword>
<dbReference type="Pfam" id="PF13432">
    <property type="entry name" value="TPR_16"/>
    <property type="match status" value="1"/>
</dbReference>
<feature type="repeat" description="TPR" evidence="1">
    <location>
        <begin position="204"/>
        <end position="237"/>
    </location>
</feature>
<dbReference type="SMART" id="SM00028">
    <property type="entry name" value="TPR"/>
    <property type="match status" value="2"/>
</dbReference>
<dbReference type="Proteomes" id="UP000297031">
    <property type="component" value="Chromosome"/>
</dbReference>
<dbReference type="SUPFAM" id="SSF48452">
    <property type="entry name" value="TPR-like"/>
    <property type="match status" value="1"/>
</dbReference>
<name>A0A4P7VQL6_9BACT</name>
<evidence type="ECO:0000313" key="4">
    <source>
        <dbReference type="Proteomes" id="UP000297031"/>
    </source>
</evidence>
<dbReference type="InterPro" id="IPR011990">
    <property type="entry name" value="TPR-like_helical_dom_sf"/>
</dbReference>
<dbReference type="PROSITE" id="PS50005">
    <property type="entry name" value="TPR"/>
    <property type="match status" value="2"/>
</dbReference>
<feature type="chain" id="PRO_5020725876" evidence="2">
    <location>
        <begin position="28"/>
        <end position="250"/>
    </location>
</feature>
<keyword evidence="4" id="KW-1185">Reference proteome</keyword>
<dbReference type="OrthoDB" id="1049620at2"/>
<gene>
    <name evidence="3" type="ORF">E7746_12205</name>
</gene>
<protein>
    <submittedName>
        <fullName evidence="3">Tetratricopeptide repeat protein</fullName>
    </submittedName>
</protein>
<accession>A0A4P7VQL6</accession>
<dbReference type="RefSeq" id="WP_136410986.1">
    <property type="nucleotide sequence ID" value="NZ_CANQMU010000008.1"/>
</dbReference>
<dbReference type="EMBL" id="CP039393">
    <property type="protein sequence ID" value="QCD36587.1"/>
    <property type="molecule type" value="Genomic_DNA"/>
</dbReference>
<dbReference type="InterPro" id="IPR019734">
    <property type="entry name" value="TPR_rpt"/>
</dbReference>
<evidence type="ECO:0000313" key="3">
    <source>
        <dbReference type="EMBL" id="QCD36587.1"/>
    </source>
</evidence>
<evidence type="ECO:0000256" key="2">
    <source>
        <dbReference type="SAM" id="SignalP"/>
    </source>
</evidence>
<dbReference type="KEGG" id="mgod:E7746_12205"/>
<feature type="repeat" description="TPR" evidence="1">
    <location>
        <begin position="170"/>
        <end position="203"/>
    </location>
</feature>
<dbReference type="Gene3D" id="1.25.40.10">
    <property type="entry name" value="Tetratricopeptide repeat domain"/>
    <property type="match status" value="1"/>
</dbReference>
<feature type="signal peptide" evidence="2">
    <location>
        <begin position="1"/>
        <end position="27"/>
    </location>
</feature>
<dbReference type="PROSITE" id="PS51257">
    <property type="entry name" value="PROKAR_LIPOPROTEIN"/>
    <property type="match status" value="1"/>
</dbReference>
<sequence length="250" mass="28461">MLKFSFNDTMKLCMAVVLLVGCASANAAVTRDYDAIATKAARFFHYREWTNAAAMYELMIEDSAKVCDTYAHAIVTAGMRNLPDYEMSLLERAQSQLIPLDSVFQGVRRVSFSIGQSSLYENFLLLVKERQPWLTRSIEKQLLSYYVFRCNAPEIIRYSRIMLSGAPDNVAFMNNLAYGYMLSGDEEQGITTYKEILKLHPDNYDALLVLGNYYRQKGDMAQSREYLERALTIKATPYVSELLGIGVDKH</sequence>
<organism evidence="3 4">
    <name type="scientific">Muribaculum gordoncarteri</name>
    <dbReference type="NCBI Taxonomy" id="2530390"/>
    <lineage>
        <taxon>Bacteria</taxon>
        <taxon>Pseudomonadati</taxon>
        <taxon>Bacteroidota</taxon>
        <taxon>Bacteroidia</taxon>
        <taxon>Bacteroidales</taxon>
        <taxon>Muribaculaceae</taxon>
        <taxon>Muribaculum</taxon>
    </lineage>
</organism>
<evidence type="ECO:0000256" key="1">
    <source>
        <dbReference type="PROSITE-ProRule" id="PRU00339"/>
    </source>
</evidence>
<dbReference type="AlphaFoldDB" id="A0A4P7VQL6"/>
<keyword evidence="2" id="KW-0732">Signal</keyword>